<dbReference type="SMART" id="SM00320">
    <property type="entry name" value="WD40"/>
    <property type="match status" value="4"/>
</dbReference>
<accession>A0A0F4Z7C7</accession>
<dbReference type="Pfam" id="PF00400">
    <property type="entry name" value="WD40"/>
    <property type="match status" value="3"/>
</dbReference>
<feature type="compositionally biased region" description="Polar residues" evidence="9">
    <location>
        <begin position="52"/>
        <end position="68"/>
    </location>
</feature>
<dbReference type="Proteomes" id="UP000033483">
    <property type="component" value="Unassembled WGS sequence"/>
</dbReference>
<comment type="function">
    <text evidence="1 8">DNA-binding protein that binds to both single- and double-stranded DNA. Binds preferentially to UV-damaged DNA. May be involved in DNA-metabolic processes.</text>
</comment>
<dbReference type="PANTHER" id="PTHR14773:SF0">
    <property type="entry name" value="WD REPEAT-CONTAINING PROTEIN 76"/>
    <property type="match status" value="1"/>
</dbReference>
<evidence type="ECO:0000256" key="7">
    <source>
        <dbReference type="ARBA" id="ARBA00023125"/>
    </source>
</evidence>
<dbReference type="InterPro" id="IPR001680">
    <property type="entry name" value="WD40_rpt"/>
</dbReference>
<keyword evidence="11" id="KW-1185">Reference proteome</keyword>
<keyword evidence="6 8" id="KW-0227">DNA damage</keyword>
<dbReference type="InterPro" id="IPR015943">
    <property type="entry name" value="WD40/YVTN_repeat-like_dom_sf"/>
</dbReference>
<dbReference type="InterPro" id="IPR036322">
    <property type="entry name" value="WD40_repeat_dom_sf"/>
</dbReference>
<dbReference type="OrthoDB" id="9890280at2759"/>
<dbReference type="SUPFAM" id="SSF50978">
    <property type="entry name" value="WD40 repeat-like"/>
    <property type="match status" value="1"/>
</dbReference>
<dbReference type="PANTHER" id="PTHR14773">
    <property type="entry name" value="WD REPEAT-CONTAINING PROTEIN 76"/>
    <property type="match status" value="1"/>
</dbReference>
<dbReference type="InterPro" id="IPR050853">
    <property type="entry name" value="WD_repeat_DNA-damage-binding"/>
</dbReference>
<comment type="caution">
    <text evidence="10">The sequence shown here is derived from an EMBL/GenBank/DDBJ whole genome shotgun (WGS) entry which is preliminary data.</text>
</comment>
<organism evidence="10 11">
    <name type="scientific">Thielaviopsis punctulata</name>
    <dbReference type="NCBI Taxonomy" id="72032"/>
    <lineage>
        <taxon>Eukaryota</taxon>
        <taxon>Fungi</taxon>
        <taxon>Dikarya</taxon>
        <taxon>Ascomycota</taxon>
        <taxon>Pezizomycotina</taxon>
        <taxon>Sordariomycetes</taxon>
        <taxon>Hypocreomycetidae</taxon>
        <taxon>Microascales</taxon>
        <taxon>Ceratocystidaceae</taxon>
        <taxon>Thielaviopsis</taxon>
    </lineage>
</organism>
<dbReference type="FunFam" id="2.130.10.10:FF:000562">
    <property type="entry name" value="DNA damage-binding protein CMR1"/>
    <property type="match status" value="1"/>
</dbReference>
<dbReference type="GO" id="GO:0003677">
    <property type="term" value="F:DNA binding"/>
    <property type="evidence" value="ECO:0007669"/>
    <property type="project" value="UniProtKB-UniRule"/>
</dbReference>
<evidence type="ECO:0000256" key="8">
    <source>
        <dbReference type="RuleBase" id="RU365004"/>
    </source>
</evidence>
<sequence length="514" mass="55863">MSAFERRRLENMAANKAILKDISVTAAKVAPKPKPKPKPAASSSSRKRTRSDAPSSAPVTRATRQSSRLAGRAASPAAVLDNDGVKLETEAAERSKRIRVNGDLKLEEIAVDGKKWAASAAGLGGLIRGAQPGVRTFTEEDEEETTDEKLREAREALGKLELYDKWEVKDIKITPQRIYALGFHPTEDKPLIFAGDKEGAMGVFDASQEPIKEEAEDDDEDTEEAYQDPQILAFKTHSRTLSAFAFSPADANAVFSGSYDSSIRKVDLALGVSVQVYAPADEMDDEPISALDIAASDPHVILFSTQTGRVCRVDTRMAGLADDWQLSELKIGGFSVHPVHSHLVATASLDRTMKVWDARRISGRGTERRPALVGMHASRLSVSHAAWSAGGHVATSSYDDTVKIYDFAGAGGWAAGAQRTEEEMQPEHVVRHNNQTGRWVTILKPQWQRRPADGVHKFVIGNMNRFVDVYGADGRQLAQLEGEGITAVPAVAQMHATQNWVAGGTAAGKLCLWM</sequence>
<keyword evidence="7 8" id="KW-0238">DNA-binding</keyword>
<proteinExistence type="inferred from homology"/>
<dbReference type="Gene3D" id="2.130.10.10">
    <property type="entry name" value="YVTN repeat-like/Quinoprotein amine dehydrogenase"/>
    <property type="match status" value="1"/>
</dbReference>
<evidence type="ECO:0000256" key="4">
    <source>
        <dbReference type="ARBA" id="ARBA00022574"/>
    </source>
</evidence>
<evidence type="ECO:0000256" key="9">
    <source>
        <dbReference type="SAM" id="MobiDB-lite"/>
    </source>
</evidence>
<evidence type="ECO:0000256" key="3">
    <source>
        <dbReference type="ARBA" id="ARBA00021132"/>
    </source>
</evidence>
<protein>
    <recommendedName>
        <fullName evidence="3 8">DNA damage-binding protein CMR1</fullName>
    </recommendedName>
</protein>
<evidence type="ECO:0000256" key="2">
    <source>
        <dbReference type="ARBA" id="ARBA00005434"/>
    </source>
</evidence>
<dbReference type="EMBL" id="LAEV01002314">
    <property type="protein sequence ID" value="KKA26001.1"/>
    <property type="molecule type" value="Genomic_DNA"/>
</dbReference>
<keyword evidence="4 8" id="KW-0853">WD repeat</keyword>
<name>A0A0F4Z7C7_9PEZI</name>
<dbReference type="GO" id="GO:2000001">
    <property type="term" value="P:regulation of DNA damage checkpoint"/>
    <property type="evidence" value="ECO:0007669"/>
    <property type="project" value="TreeGrafter"/>
</dbReference>
<reference evidence="10 11" key="1">
    <citation type="submission" date="2015-03" db="EMBL/GenBank/DDBJ databases">
        <authorList>
            <person name="Radwan O."/>
            <person name="Al-Naeli F.A."/>
            <person name="Rendon G.A."/>
            <person name="Fields C."/>
        </authorList>
    </citation>
    <scope>NUCLEOTIDE SEQUENCE [LARGE SCALE GENOMIC DNA]</scope>
    <source>
        <strain evidence="10">CR-DP1</strain>
    </source>
</reference>
<dbReference type="GO" id="GO:0006974">
    <property type="term" value="P:DNA damage response"/>
    <property type="evidence" value="ECO:0007669"/>
    <property type="project" value="UniProtKB-KW"/>
</dbReference>
<evidence type="ECO:0000256" key="6">
    <source>
        <dbReference type="ARBA" id="ARBA00022763"/>
    </source>
</evidence>
<evidence type="ECO:0000256" key="1">
    <source>
        <dbReference type="ARBA" id="ARBA00002653"/>
    </source>
</evidence>
<gene>
    <name evidence="10" type="ORF">TD95_002721</name>
</gene>
<evidence type="ECO:0000313" key="10">
    <source>
        <dbReference type="EMBL" id="KKA26001.1"/>
    </source>
</evidence>
<keyword evidence="5" id="KW-0677">Repeat</keyword>
<dbReference type="AlphaFoldDB" id="A0A0F4Z7C7"/>
<evidence type="ECO:0000256" key="5">
    <source>
        <dbReference type="ARBA" id="ARBA00022737"/>
    </source>
</evidence>
<evidence type="ECO:0000313" key="11">
    <source>
        <dbReference type="Proteomes" id="UP000033483"/>
    </source>
</evidence>
<dbReference type="GO" id="GO:0005634">
    <property type="term" value="C:nucleus"/>
    <property type="evidence" value="ECO:0007669"/>
    <property type="project" value="TreeGrafter"/>
</dbReference>
<feature type="region of interest" description="Disordered" evidence="9">
    <location>
        <begin position="25"/>
        <end position="84"/>
    </location>
</feature>
<comment type="similarity">
    <text evidence="2 8">Belongs to the WD repeat DDB2/WDR76 family.</text>
</comment>